<dbReference type="InterPro" id="IPR052973">
    <property type="entry name" value="Fungal_sec-metab_reg_TF"/>
</dbReference>
<dbReference type="AlphaFoldDB" id="G2QNL7"/>
<dbReference type="PANTHER" id="PTHR35392:SF3">
    <property type="entry name" value="ZN(2)-C6 FUNGAL-TYPE DOMAIN-CONTAINING PROTEIN"/>
    <property type="match status" value="1"/>
</dbReference>
<feature type="region of interest" description="Disordered" evidence="2">
    <location>
        <begin position="146"/>
        <end position="166"/>
    </location>
</feature>
<evidence type="ECO:0000256" key="2">
    <source>
        <dbReference type="SAM" id="MobiDB-lite"/>
    </source>
</evidence>
<reference evidence="4 5" key="1">
    <citation type="journal article" date="2011" name="Nat. Biotechnol.">
        <title>Comparative genomic analysis of the thermophilic biomass-degrading fungi Myceliophthora thermophila and Thielavia terrestris.</title>
        <authorList>
            <person name="Berka R.M."/>
            <person name="Grigoriev I.V."/>
            <person name="Otillar R."/>
            <person name="Salamov A."/>
            <person name="Grimwood J."/>
            <person name="Reid I."/>
            <person name="Ishmael N."/>
            <person name="John T."/>
            <person name="Darmond C."/>
            <person name="Moisan M.-C."/>
            <person name="Henrissat B."/>
            <person name="Coutinho P.M."/>
            <person name="Lombard V."/>
            <person name="Natvig D.O."/>
            <person name="Lindquist E."/>
            <person name="Schmutz J."/>
            <person name="Lucas S."/>
            <person name="Harris P."/>
            <person name="Powlowski J."/>
            <person name="Bellemare A."/>
            <person name="Taylor D."/>
            <person name="Butler G."/>
            <person name="de Vries R.P."/>
            <person name="Allijn I.E."/>
            <person name="van den Brink J."/>
            <person name="Ushinsky S."/>
            <person name="Storms R."/>
            <person name="Powell A.J."/>
            <person name="Paulsen I.T."/>
            <person name="Elbourne L.D.H."/>
            <person name="Baker S.E."/>
            <person name="Magnuson J."/>
            <person name="LaBoissiere S."/>
            <person name="Clutterbuck A.J."/>
            <person name="Martinez D."/>
            <person name="Wogulis M."/>
            <person name="de Leon A.L."/>
            <person name="Rey M.W."/>
            <person name="Tsang A."/>
        </authorList>
    </citation>
    <scope>NUCLEOTIDE SEQUENCE [LARGE SCALE GENOMIC DNA]</scope>
    <source>
        <strain evidence="5">ATCC 42464 / BCRC 31852 / DSM 1799</strain>
    </source>
</reference>
<dbReference type="GO" id="GO:0016491">
    <property type="term" value="F:oxidoreductase activity"/>
    <property type="evidence" value="ECO:0007669"/>
    <property type="project" value="UniProtKB-KW"/>
</dbReference>
<evidence type="ECO:0000259" key="3">
    <source>
        <dbReference type="Pfam" id="PF02668"/>
    </source>
</evidence>
<dbReference type="PANTHER" id="PTHR35392">
    <property type="entry name" value="ZN(II)2CYS6 TRANSCRIPTION FACTOR (EUROFUNG)-RELATED-RELATED"/>
    <property type="match status" value="1"/>
</dbReference>
<feature type="region of interest" description="Disordered" evidence="2">
    <location>
        <begin position="282"/>
        <end position="312"/>
    </location>
</feature>
<evidence type="ECO:0000313" key="4">
    <source>
        <dbReference type="EMBL" id="AEO62090.1"/>
    </source>
</evidence>
<dbReference type="Gene3D" id="3.60.130.10">
    <property type="entry name" value="Clavaminate synthase-like"/>
    <property type="match status" value="1"/>
</dbReference>
<dbReference type="OMA" id="NTLMRTH"/>
<organism evidence="4 5">
    <name type="scientific">Thermothelomyces thermophilus (strain ATCC 42464 / BCRC 31852 / DSM 1799)</name>
    <name type="common">Sporotrichum thermophile</name>
    <dbReference type="NCBI Taxonomy" id="573729"/>
    <lineage>
        <taxon>Eukaryota</taxon>
        <taxon>Fungi</taxon>
        <taxon>Dikarya</taxon>
        <taxon>Ascomycota</taxon>
        <taxon>Pezizomycotina</taxon>
        <taxon>Sordariomycetes</taxon>
        <taxon>Sordariomycetidae</taxon>
        <taxon>Sordariales</taxon>
        <taxon>Chaetomiaceae</taxon>
        <taxon>Thermothelomyces</taxon>
    </lineage>
</organism>
<accession>G2QNL7</accession>
<feature type="compositionally biased region" description="Low complexity" evidence="2">
    <location>
        <begin position="285"/>
        <end position="296"/>
    </location>
</feature>
<evidence type="ECO:0000256" key="1">
    <source>
        <dbReference type="ARBA" id="ARBA00023002"/>
    </source>
</evidence>
<dbReference type="InterPro" id="IPR003819">
    <property type="entry name" value="TauD/TfdA-like"/>
</dbReference>
<sequence>MWRLPATAGLDGSHRFPAATLGSLWSGIKNSHIKSTTLAQRNATTNASATSPTNSPILSMEFSRKELEDIQRVAGLLKLTVDELLHQSRIQAEKHASIPSAYDSPLTRPQHGFGQQRPPEHQLGHTPESQHEKCFDLVLDYSDLGDPQSDTFGSESSEQALPPPASQLQRTEVILLNPYTASYECDVAFWGSDIPTGQGFAFDDNVTISHLAAEDESYVQVTGRESNSGSIFEHIQGEGPQSMVDDSSADWAIVSASPDSTAMPISTPSASSPDRRYYKIAPRNAKSSSQALSASSTHRIKKKRRAYEGRKRVDTHLTRQLHACVRCRMQRNRCIPDPDNPRGPCFTCQQRTMRMSRLPCLRYMVTDSTLFRTGLDYMPFYRTHPMVGPRYGDFHLERQWTDSPPKTLCLGQIGAIYVKIELRGFIPPANSNDVDLKGRPMYAVPWAIADPEPVVEAIKEYIDRAITAYMAAYLDDTDPLVWNIFQVAYRASVFPVPNEMLKKTLRLWVACRFIESRWRCWSETGWADDEIQAMNPKDPFYQDLDSPPPYVDYQWTSIVIQRILRPLRKDVLRILQNTLNNHDSKDWFVTFLTCFILLQNYEMQMLFQRQFAQRRRAPLFTPEFDWASPKVCKMARLDAEQSAFMSQCRDIVVQRAVLLGQQGQAWPDLAIKSSCAPRYFPVSHAWPAAMEGDMAWGPASFNSEDDYTLTLTEDEVLEVKSGLEHFNELGLYGSEVTPSTFPLPTLGPKLRQLAADIHCGRGFAVVHGLNPNEFSPEENVLVFLGISSYIGVQRGRQDEDGNMLMHIRDAKLSKTPQQDRPTRYSSRASTFHTDTFCDILALQTRNNAAVGGKNLLASSWTIYNELIKTHPHLRELLSQPIWPFDSRGRFLPSNIRPILCYHDGRIILNFAREPLLGLNGVRRAAGVASLTEEQRRALDVIEEIAERNQVVLEAQPGDMLFINNHGVLHSREAFEDSQEAPRYLVRMWLKNPELAWKLPRALQAGNARIYEENELGEQWNIVDAPRIMFRLSERLSS</sequence>
<keyword evidence="5" id="KW-1185">Reference proteome</keyword>
<proteinExistence type="predicted"/>
<gene>
    <name evidence="4" type="ORF">MYCTH_117146</name>
</gene>
<evidence type="ECO:0000313" key="5">
    <source>
        <dbReference type="Proteomes" id="UP000007322"/>
    </source>
</evidence>
<dbReference type="OrthoDB" id="272271at2759"/>
<protein>
    <recommendedName>
        <fullName evidence="3">TauD/TfdA-like domain-containing protein</fullName>
    </recommendedName>
</protein>
<dbReference type="HOGENOM" id="CLU_279124_0_0_1"/>
<dbReference type="SUPFAM" id="SSF51197">
    <property type="entry name" value="Clavaminate synthase-like"/>
    <property type="match status" value="1"/>
</dbReference>
<dbReference type="EMBL" id="CP003008">
    <property type="protein sequence ID" value="AEO62090.1"/>
    <property type="molecule type" value="Genomic_DNA"/>
</dbReference>
<feature type="region of interest" description="Disordered" evidence="2">
    <location>
        <begin position="94"/>
        <end position="129"/>
    </location>
</feature>
<dbReference type="GeneID" id="11509964"/>
<dbReference type="KEGG" id="mtm:MYCTH_117146"/>
<keyword evidence="1" id="KW-0560">Oxidoreductase</keyword>
<dbReference type="Pfam" id="PF02668">
    <property type="entry name" value="TauD"/>
    <property type="match status" value="1"/>
</dbReference>
<dbReference type="InParanoid" id="G2QNL7"/>
<dbReference type="RefSeq" id="XP_003667335.1">
    <property type="nucleotide sequence ID" value="XM_003667287.1"/>
</dbReference>
<dbReference type="eggNOG" id="ENOG502S5SN">
    <property type="taxonomic scope" value="Eukaryota"/>
</dbReference>
<dbReference type="VEuPathDB" id="FungiDB:MYCTH_117146"/>
<dbReference type="InterPro" id="IPR042098">
    <property type="entry name" value="TauD-like_sf"/>
</dbReference>
<feature type="compositionally biased region" description="Basic and acidic residues" evidence="2">
    <location>
        <begin position="118"/>
        <end position="129"/>
    </location>
</feature>
<name>G2QNL7_THET4</name>
<feature type="domain" description="TauD/TfdA-like" evidence="3">
    <location>
        <begin position="735"/>
        <end position="988"/>
    </location>
</feature>
<feature type="compositionally biased region" description="Polar residues" evidence="2">
    <location>
        <begin position="148"/>
        <end position="159"/>
    </location>
</feature>
<dbReference type="Proteomes" id="UP000007322">
    <property type="component" value="Chromosome 7"/>
</dbReference>